<protein>
    <submittedName>
        <fullName evidence="3">Putative nucleic-acid-binding protein containing a Zn-ribbon</fullName>
    </submittedName>
</protein>
<dbReference type="Pfam" id="PF12172">
    <property type="entry name" value="zf-ChsH2"/>
    <property type="match status" value="1"/>
</dbReference>
<organism evidence="3 4">
    <name type="scientific">Nocardia nova SH22a</name>
    <dbReference type="NCBI Taxonomy" id="1415166"/>
    <lineage>
        <taxon>Bacteria</taxon>
        <taxon>Bacillati</taxon>
        <taxon>Actinomycetota</taxon>
        <taxon>Actinomycetes</taxon>
        <taxon>Mycobacteriales</taxon>
        <taxon>Nocardiaceae</taxon>
        <taxon>Nocardia</taxon>
    </lineage>
</organism>
<dbReference type="InterPro" id="IPR012340">
    <property type="entry name" value="NA-bd_OB-fold"/>
</dbReference>
<dbReference type="SUPFAM" id="SSF50249">
    <property type="entry name" value="Nucleic acid-binding proteins"/>
    <property type="match status" value="1"/>
</dbReference>
<dbReference type="InterPro" id="IPR002878">
    <property type="entry name" value="ChsH2_C"/>
</dbReference>
<dbReference type="PANTHER" id="PTHR34075:SF5">
    <property type="entry name" value="BLR3430 PROTEIN"/>
    <property type="match status" value="1"/>
</dbReference>
<dbReference type="AlphaFoldDB" id="W5TM06"/>
<reference evidence="3 4" key="1">
    <citation type="journal article" date="2014" name="Appl. Environ. Microbiol.">
        <title>Insights into the Microbial Degradation of Rubber and Gutta-Percha by Analysis of the Complete Genome of Nocardia nova SH22a.</title>
        <authorList>
            <person name="Luo Q."/>
            <person name="Hiessl S."/>
            <person name="Poehlein A."/>
            <person name="Daniel R."/>
            <person name="Steinbuchel A."/>
        </authorList>
    </citation>
    <scope>NUCLEOTIDE SEQUENCE [LARGE SCALE GENOMIC DNA]</scope>
    <source>
        <strain evidence="3">SH22a</strain>
    </source>
</reference>
<dbReference type="HOGENOM" id="CLU_1853126_0_0_11"/>
<feature type="domain" description="ChsH2 C-terminal OB-fold" evidence="1">
    <location>
        <begin position="55"/>
        <end position="111"/>
    </location>
</feature>
<dbReference type="eggNOG" id="COG1545">
    <property type="taxonomic scope" value="Bacteria"/>
</dbReference>
<dbReference type="InterPro" id="IPR052513">
    <property type="entry name" value="Thioester_dehydratase-like"/>
</dbReference>
<dbReference type="InterPro" id="IPR022002">
    <property type="entry name" value="ChsH2_Znr"/>
</dbReference>
<evidence type="ECO:0000259" key="1">
    <source>
        <dbReference type="Pfam" id="PF01796"/>
    </source>
</evidence>
<evidence type="ECO:0000259" key="2">
    <source>
        <dbReference type="Pfam" id="PF12172"/>
    </source>
</evidence>
<dbReference type="KEGG" id="nno:NONO_c52190"/>
<dbReference type="PANTHER" id="PTHR34075">
    <property type="entry name" value="BLR3430 PROTEIN"/>
    <property type="match status" value="1"/>
</dbReference>
<evidence type="ECO:0000313" key="3">
    <source>
        <dbReference type="EMBL" id="AHH20003.1"/>
    </source>
</evidence>
<gene>
    <name evidence="3" type="ORF">NONO_c52190</name>
</gene>
<dbReference type="Proteomes" id="UP000019150">
    <property type="component" value="Chromosome"/>
</dbReference>
<keyword evidence="4" id="KW-1185">Reference proteome</keyword>
<feature type="domain" description="ChsH2 rubredoxin-like zinc ribbon" evidence="2">
    <location>
        <begin position="15"/>
        <end position="46"/>
    </location>
</feature>
<evidence type="ECO:0000313" key="4">
    <source>
        <dbReference type="Proteomes" id="UP000019150"/>
    </source>
</evidence>
<name>W5TM06_9NOCA</name>
<dbReference type="Pfam" id="PF01796">
    <property type="entry name" value="OB_ChsH2_C"/>
    <property type="match status" value="1"/>
</dbReference>
<dbReference type="PATRIC" id="fig|1415166.3.peg.5379"/>
<proteinExistence type="predicted"/>
<sequence>MRVAAHPRLYDAQPEDPVLSGVRCSSCERAYFPPIGLGCEVCGAGADELVSASLPAAGVVHAVADVHVAPQGAVPFTVAEVLLDGGPLIRAVVHADSRRPEIGDRVAARWQVVERGDSQNEIVEPAFEVVAAAGEVRS</sequence>
<dbReference type="EMBL" id="CP006850">
    <property type="protein sequence ID" value="AHH20003.1"/>
    <property type="molecule type" value="Genomic_DNA"/>
</dbReference>
<dbReference type="STRING" id="1415166.NONO_c52190"/>
<accession>W5TM06</accession>